<dbReference type="Proteomes" id="UP000807306">
    <property type="component" value="Unassembled WGS sequence"/>
</dbReference>
<name>A0A9P6JM91_9AGAR</name>
<evidence type="ECO:0000313" key="2">
    <source>
        <dbReference type="Proteomes" id="UP000807306"/>
    </source>
</evidence>
<reference evidence="1" key="1">
    <citation type="submission" date="2020-11" db="EMBL/GenBank/DDBJ databases">
        <authorList>
            <consortium name="DOE Joint Genome Institute"/>
            <person name="Ahrendt S."/>
            <person name="Riley R."/>
            <person name="Andreopoulos W."/>
            <person name="Labutti K."/>
            <person name="Pangilinan J."/>
            <person name="Ruiz-Duenas F.J."/>
            <person name="Barrasa J.M."/>
            <person name="Sanchez-Garcia M."/>
            <person name="Camarero S."/>
            <person name="Miyauchi S."/>
            <person name="Serrano A."/>
            <person name="Linde D."/>
            <person name="Babiker R."/>
            <person name="Drula E."/>
            <person name="Ayuso-Fernandez I."/>
            <person name="Pacheco R."/>
            <person name="Padilla G."/>
            <person name="Ferreira P."/>
            <person name="Barriuso J."/>
            <person name="Kellner H."/>
            <person name="Castanera R."/>
            <person name="Alfaro M."/>
            <person name="Ramirez L."/>
            <person name="Pisabarro A.G."/>
            <person name="Kuo A."/>
            <person name="Tritt A."/>
            <person name="Lipzen A."/>
            <person name="He G."/>
            <person name="Yan M."/>
            <person name="Ng V."/>
            <person name="Cullen D."/>
            <person name="Martin F."/>
            <person name="Rosso M.-N."/>
            <person name="Henrissat B."/>
            <person name="Hibbett D."/>
            <person name="Martinez A.T."/>
            <person name="Grigoriev I.V."/>
        </authorList>
    </citation>
    <scope>NUCLEOTIDE SEQUENCE</scope>
    <source>
        <strain evidence="1">CBS 506.95</strain>
    </source>
</reference>
<accession>A0A9P6JM91</accession>
<evidence type="ECO:0000313" key="1">
    <source>
        <dbReference type="EMBL" id="KAF9525515.1"/>
    </source>
</evidence>
<dbReference type="OrthoDB" id="2559662at2759"/>
<organism evidence="1 2">
    <name type="scientific">Crepidotus variabilis</name>
    <dbReference type="NCBI Taxonomy" id="179855"/>
    <lineage>
        <taxon>Eukaryota</taxon>
        <taxon>Fungi</taxon>
        <taxon>Dikarya</taxon>
        <taxon>Basidiomycota</taxon>
        <taxon>Agaricomycotina</taxon>
        <taxon>Agaricomycetes</taxon>
        <taxon>Agaricomycetidae</taxon>
        <taxon>Agaricales</taxon>
        <taxon>Agaricineae</taxon>
        <taxon>Crepidotaceae</taxon>
        <taxon>Crepidotus</taxon>
    </lineage>
</organism>
<dbReference type="AlphaFoldDB" id="A0A9P6JM91"/>
<keyword evidence="2" id="KW-1185">Reference proteome</keyword>
<dbReference type="EMBL" id="MU157883">
    <property type="protein sequence ID" value="KAF9525515.1"/>
    <property type="molecule type" value="Genomic_DNA"/>
</dbReference>
<proteinExistence type="predicted"/>
<dbReference type="Gene3D" id="3.40.50.11350">
    <property type="match status" value="1"/>
</dbReference>
<protein>
    <submittedName>
        <fullName evidence="1">Uncharacterized protein</fullName>
    </submittedName>
</protein>
<sequence length="477" mass="55251">MRGLVGRRPYLALGVVGFVLLSSLALLELREGGRLRRLSLSSTVSLEPAASCDPDPPANWDKLYKWEDELPQHNVDLPSPEGRAGRYVYFKNQIQMLGWNNQLNEVLLNTHLAYKSNRTYVFHDYVWKIDYYPWDHHPQRLDVPRTPVNALISGPSAGGPWGPGDNAPRAISLRFLDQVCPPEERRIINTRDVKPPIYWSPGDVVFNTWQKLLYEAPERCIEVQGATIEEDRFSQTFDLWFWGTTRALDVWEDFSKSPVSQLLRTSPIIQSAVDNNEYLFQPRAPRHLVPKGATNDAWDRTLAIHIRRGDYKEACMGLAQWNSTFYSWNLHTFLPDHFNHPPGWDVDRDLTVKTYLEHCYPDEDKIMEKIRKSRADYIAAAKPGEVRYLDTAFILTNDKSDFLERLKKRLREDEWYNVVTTRDLELTQHQKDVGMAVDMDMARKAAVFIGNGWSSFTSNIVHRRLIDGKEPISIRFF</sequence>
<comment type="caution">
    <text evidence="1">The sequence shown here is derived from an EMBL/GenBank/DDBJ whole genome shotgun (WGS) entry which is preliminary data.</text>
</comment>
<gene>
    <name evidence="1" type="ORF">CPB83DRAFT_859388</name>
</gene>
<dbReference type="CDD" id="cd11296">
    <property type="entry name" value="O-FucT_like"/>
    <property type="match status" value="1"/>
</dbReference>